<proteinExistence type="predicted"/>
<name>I0WUC0_RHOOP</name>
<dbReference type="AlphaFoldDB" id="I0WUC0"/>
<protein>
    <submittedName>
        <fullName evidence="1">Uncharacterized protein</fullName>
    </submittedName>
</protein>
<evidence type="ECO:0000313" key="1">
    <source>
        <dbReference type="EMBL" id="EID79986.1"/>
    </source>
</evidence>
<evidence type="ECO:0000313" key="2">
    <source>
        <dbReference type="Proteomes" id="UP000006447"/>
    </source>
</evidence>
<comment type="caution">
    <text evidence="1">The sequence shown here is derived from an EMBL/GenBank/DDBJ whole genome shotgun (WGS) entry which is preliminary data.</text>
</comment>
<gene>
    <name evidence="1" type="ORF">W59_10544</name>
</gene>
<sequence length="80" mass="8729">MVVIAARRRIKDQPFADTSALLSILSVRMRPRRSRWIVGYRPQAGAGPSAGVGDQCPEPGGVFAECLLQVGSDVFGDVWW</sequence>
<accession>I0WUC0</accession>
<dbReference type="Proteomes" id="UP000006447">
    <property type="component" value="Unassembled WGS sequence"/>
</dbReference>
<organism evidence="1 2">
    <name type="scientific">Rhodococcus opacus RKJ300 = JCM 13270</name>
    <dbReference type="NCBI Taxonomy" id="1165867"/>
    <lineage>
        <taxon>Bacteria</taxon>
        <taxon>Bacillati</taxon>
        <taxon>Actinomycetota</taxon>
        <taxon>Actinomycetes</taxon>
        <taxon>Mycobacteriales</taxon>
        <taxon>Nocardiaceae</taxon>
        <taxon>Rhodococcus</taxon>
    </lineage>
</organism>
<dbReference type="PATRIC" id="fig|1165867.3.peg.2143"/>
<reference evidence="1 2" key="1">
    <citation type="journal article" date="2012" name="J. Bacteriol.">
        <title>Draft genome sequence of the nitrophenol-degrading actinomycete Rhodococcus imtechensis RKJ300.</title>
        <authorList>
            <person name="Vikram S."/>
            <person name="Kumar S."/>
            <person name="Subramanian S."/>
            <person name="Raghava G.P."/>
        </authorList>
    </citation>
    <scope>NUCLEOTIDE SEQUENCE [LARGE SCALE GENOMIC DNA]</scope>
    <source>
        <strain evidence="1 2">RKJ300</strain>
    </source>
</reference>
<dbReference type="EMBL" id="AJJH01000046">
    <property type="protein sequence ID" value="EID79986.1"/>
    <property type="molecule type" value="Genomic_DNA"/>
</dbReference>